<proteinExistence type="predicted"/>
<keyword evidence="1" id="KW-1133">Transmembrane helix</keyword>
<keyword evidence="1" id="KW-0812">Transmembrane</keyword>
<accession>A0A2H3D7A8</accession>
<dbReference type="OrthoDB" id="10470366at2759"/>
<reference evidence="3" key="1">
    <citation type="journal article" date="2017" name="Nat. Ecol. Evol.">
        <title>Genome expansion and lineage-specific genetic innovations in the forest pathogenic fungi Armillaria.</title>
        <authorList>
            <person name="Sipos G."/>
            <person name="Prasanna A.N."/>
            <person name="Walter M.C."/>
            <person name="O'Connor E."/>
            <person name="Balint B."/>
            <person name="Krizsan K."/>
            <person name="Kiss B."/>
            <person name="Hess J."/>
            <person name="Varga T."/>
            <person name="Slot J."/>
            <person name="Riley R."/>
            <person name="Boka B."/>
            <person name="Rigling D."/>
            <person name="Barry K."/>
            <person name="Lee J."/>
            <person name="Mihaltcheva S."/>
            <person name="LaButti K."/>
            <person name="Lipzen A."/>
            <person name="Waldron R."/>
            <person name="Moloney N.M."/>
            <person name="Sperisen C."/>
            <person name="Kredics L."/>
            <person name="Vagvoelgyi C."/>
            <person name="Patrignani A."/>
            <person name="Fitzpatrick D."/>
            <person name="Nagy I."/>
            <person name="Doyle S."/>
            <person name="Anderson J.B."/>
            <person name="Grigoriev I.V."/>
            <person name="Gueldener U."/>
            <person name="Muensterkoetter M."/>
            <person name="Nagy L.G."/>
        </authorList>
    </citation>
    <scope>NUCLEOTIDE SEQUENCE [LARGE SCALE GENOMIC DNA]</scope>
    <source>
        <strain evidence="3">Ar21-2</strain>
    </source>
</reference>
<keyword evidence="3" id="KW-1185">Reference proteome</keyword>
<sequence length="84" mass="9769">MKLTTTCSCRRVSRTDKRCALMRLVNYYALFILIFSYRFLEKKVVTMSVLPSTLNIDLVSAPQRDRGLPLFVSMSAVYYKGKEY</sequence>
<dbReference type="AlphaFoldDB" id="A0A2H3D7A8"/>
<evidence type="ECO:0000313" key="2">
    <source>
        <dbReference type="EMBL" id="PBK86718.1"/>
    </source>
</evidence>
<organism evidence="2 3">
    <name type="scientific">Armillaria gallica</name>
    <name type="common">Bulbous honey fungus</name>
    <name type="synonym">Armillaria bulbosa</name>
    <dbReference type="NCBI Taxonomy" id="47427"/>
    <lineage>
        <taxon>Eukaryota</taxon>
        <taxon>Fungi</taxon>
        <taxon>Dikarya</taxon>
        <taxon>Basidiomycota</taxon>
        <taxon>Agaricomycotina</taxon>
        <taxon>Agaricomycetes</taxon>
        <taxon>Agaricomycetidae</taxon>
        <taxon>Agaricales</taxon>
        <taxon>Marasmiineae</taxon>
        <taxon>Physalacriaceae</taxon>
        <taxon>Armillaria</taxon>
    </lineage>
</organism>
<gene>
    <name evidence="2" type="ORF">ARMGADRAFT_478725</name>
</gene>
<feature type="transmembrane region" description="Helical" evidence="1">
    <location>
        <begin position="20"/>
        <end position="40"/>
    </location>
</feature>
<protein>
    <submittedName>
        <fullName evidence="2">Uncharacterized protein</fullName>
    </submittedName>
</protein>
<evidence type="ECO:0000313" key="3">
    <source>
        <dbReference type="Proteomes" id="UP000217790"/>
    </source>
</evidence>
<evidence type="ECO:0000256" key="1">
    <source>
        <dbReference type="SAM" id="Phobius"/>
    </source>
</evidence>
<dbReference type="EMBL" id="KZ293682">
    <property type="protein sequence ID" value="PBK86718.1"/>
    <property type="molecule type" value="Genomic_DNA"/>
</dbReference>
<dbReference type="InParanoid" id="A0A2H3D7A8"/>
<dbReference type="Proteomes" id="UP000217790">
    <property type="component" value="Unassembled WGS sequence"/>
</dbReference>
<name>A0A2H3D7A8_ARMGA</name>
<keyword evidence="1" id="KW-0472">Membrane</keyword>